<dbReference type="GO" id="GO:0016757">
    <property type="term" value="F:glycosyltransferase activity"/>
    <property type="evidence" value="ECO:0007669"/>
    <property type="project" value="UniProtKB-KW"/>
</dbReference>
<keyword evidence="3" id="KW-0328">Glycosyltransferase</keyword>
<dbReference type="InterPro" id="IPR028098">
    <property type="entry name" value="Glyco_trans_4-like_N"/>
</dbReference>
<evidence type="ECO:0000313" key="3">
    <source>
        <dbReference type="EMBL" id="MCA6069111.1"/>
    </source>
</evidence>
<accession>A0ABS8A552</accession>
<dbReference type="PANTHER" id="PTHR12526">
    <property type="entry name" value="GLYCOSYLTRANSFERASE"/>
    <property type="match status" value="1"/>
</dbReference>
<comment type="caution">
    <text evidence="3">The sequence shown here is derived from an EMBL/GenBank/DDBJ whole genome shotgun (WGS) entry which is preliminary data.</text>
</comment>
<dbReference type="Pfam" id="PF00534">
    <property type="entry name" value="Glycos_transf_1"/>
    <property type="match status" value="1"/>
</dbReference>
<feature type="domain" description="Glycosyltransferase subfamily 4-like N-terminal" evidence="2">
    <location>
        <begin position="13"/>
        <end position="170"/>
    </location>
</feature>
<sequence>MKILQIINSLETGGAERLIVETLPLLAKKDCKVDLLLLKDEETVFFNTLKEKHCSNIFTLGKSYYNPMYIFRMLKYVKNYDIVHVHLFPSQYFAAISSFFCNSKTKFIFTEHNTANNRINNVFFKQIDKFIYSFYQKIICITPQVKETLKIKIGLDDSKLLVIQNGINLEDINAESKSSREEFGFSIDDKLLIMVAGFREQKDQDTVIKVLEKLPSTYKLLLVGDGARRSILEKIIIEKNLENRVFLLGFRSDVFSLYKMSDIAILSSHWEGFGLAAAEAMACGIPVIASNVDGLAQVVHGGGILFEKENVNDLKDKIISLENKERYISLSLDGLKKAQNYSLKTMVENLISSYKTLL</sequence>
<keyword evidence="3" id="KW-0808">Transferase</keyword>
<dbReference type="EMBL" id="JAERSE020000005">
    <property type="protein sequence ID" value="MCA6069111.1"/>
    <property type="molecule type" value="Genomic_DNA"/>
</dbReference>
<reference evidence="3 4" key="1">
    <citation type="submission" date="2021-09" db="EMBL/GenBank/DDBJ databases">
        <title>Genome sequencing and assembly of Chryseobacterium sp. RG1.</title>
        <authorList>
            <person name="Chhetri G."/>
        </authorList>
    </citation>
    <scope>NUCLEOTIDE SEQUENCE [LARGE SCALE GENOMIC DNA]</scope>
    <source>
        <strain evidence="3 4">RG1</strain>
    </source>
</reference>
<dbReference type="InterPro" id="IPR001296">
    <property type="entry name" value="Glyco_trans_1"/>
</dbReference>
<gene>
    <name evidence="3" type="ORF">JI747_018245</name>
</gene>
<organism evidence="3 4">
    <name type="scientific">Chryseobacterium tagetis</name>
    <dbReference type="NCBI Taxonomy" id="2801334"/>
    <lineage>
        <taxon>Bacteria</taxon>
        <taxon>Pseudomonadati</taxon>
        <taxon>Bacteroidota</taxon>
        <taxon>Flavobacteriia</taxon>
        <taxon>Flavobacteriales</taxon>
        <taxon>Weeksellaceae</taxon>
        <taxon>Chryseobacterium group</taxon>
        <taxon>Chryseobacterium</taxon>
    </lineage>
</organism>
<dbReference type="RefSeq" id="WP_225690300.1">
    <property type="nucleotide sequence ID" value="NZ_JAERSE020000005.1"/>
</dbReference>
<dbReference type="SUPFAM" id="SSF53756">
    <property type="entry name" value="UDP-Glycosyltransferase/glycogen phosphorylase"/>
    <property type="match status" value="1"/>
</dbReference>
<evidence type="ECO:0000313" key="4">
    <source>
        <dbReference type="Proteomes" id="UP000618240"/>
    </source>
</evidence>
<dbReference type="EC" id="2.4.-.-" evidence="3"/>
<keyword evidence="4" id="KW-1185">Reference proteome</keyword>
<name>A0ABS8A552_9FLAO</name>
<evidence type="ECO:0000259" key="2">
    <source>
        <dbReference type="Pfam" id="PF13439"/>
    </source>
</evidence>
<dbReference type="PANTHER" id="PTHR12526:SF630">
    <property type="entry name" value="GLYCOSYLTRANSFERASE"/>
    <property type="match status" value="1"/>
</dbReference>
<dbReference type="Pfam" id="PF13439">
    <property type="entry name" value="Glyco_transf_4"/>
    <property type="match status" value="1"/>
</dbReference>
<evidence type="ECO:0000259" key="1">
    <source>
        <dbReference type="Pfam" id="PF00534"/>
    </source>
</evidence>
<feature type="domain" description="Glycosyl transferase family 1" evidence="1">
    <location>
        <begin position="179"/>
        <end position="325"/>
    </location>
</feature>
<dbReference type="Proteomes" id="UP000618240">
    <property type="component" value="Unassembled WGS sequence"/>
</dbReference>
<dbReference type="Gene3D" id="3.40.50.2000">
    <property type="entry name" value="Glycogen Phosphorylase B"/>
    <property type="match status" value="2"/>
</dbReference>
<protein>
    <submittedName>
        <fullName evidence="3">Glycosyltransferase</fullName>
        <ecNumber evidence="3">2.4.-.-</ecNumber>
    </submittedName>
</protein>
<proteinExistence type="predicted"/>